<dbReference type="KEGG" id="exf:BFV63_03755"/>
<sequence>MVSFYSSRHRPFIKQVHSLALTTILALTEAISAFFGIVNRKEINTEYGLS</sequence>
<evidence type="ECO:0000313" key="2">
    <source>
        <dbReference type="Proteomes" id="UP000033679"/>
    </source>
</evidence>
<gene>
    <name evidence="1" type="ORF">SS59_16430</name>
</gene>
<evidence type="ECO:0000313" key="1">
    <source>
        <dbReference type="EMBL" id="KJM66462.1"/>
    </source>
</evidence>
<accession>A0A837FFD8</accession>
<dbReference type="Proteomes" id="UP000033679">
    <property type="component" value="Unassembled WGS sequence"/>
</dbReference>
<dbReference type="AlphaFoldDB" id="A0A837FFD8"/>
<dbReference type="KEGG" id="eclx:LI66_03795"/>
<comment type="caution">
    <text evidence="1">The sequence shown here is derived from an EMBL/GenBank/DDBJ whole genome shotgun (WGS) entry which is preliminary data.</text>
</comment>
<organism evidence="1 2">
    <name type="scientific">Enterobacter hormaechei subsp. xiangfangensis</name>
    <dbReference type="NCBI Taxonomy" id="1296536"/>
    <lineage>
        <taxon>Bacteria</taxon>
        <taxon>Pseudomonadati</taxon>
        <taxon>Pseudomonadota</taxon>
        <taxon>Gammaproteobacteria</taxon>
        <taxon>Enterobacterales</taxon>
        <taxon>Enterobacteriaceae</taxon>
        <taxon>Enterobacter</taxon>
        <taxon>Enterobacter cloacae complex</taxon>
    </lineage>
</organism>
<reference evidence="1 2" key="1">
    <citation type="submission" date="2015-03" db="EMBL/GenBank/DDBJ databases">
        <authorList>
            <person name="McCorrison J."/>
            <person name="Sanka R."/>
            <person name="Adams M."/>
            <person name="Brinkac L."/>
            <person name="Nierman W."/>
            <person name="Sutton G."/>
            <person name="Nelson K."/>
            <person name="Kiedrowski L."/>
            <person name="Guerrero D."/>
            <person name="Bonomo R."/>
        </authorList>
    </citation>
    <scope>NUCLEOTIDE SEQUENCE [LARGE SCALE GENOMIC DNA]</scope>
    <source>
        <strain evidence="1 2">39373</strain>
    </source>
</reference>
<name>A0A837FFD8_9ENTR</name>
<proteinExistence type="predicted"/>
<protein>
    <submittedName>
        <fullName evidence="1">Uncharacterized protein</fullName>
    </submittedName>
</protein>
<dbReference type="EMBL" id="JZYN01000020">
    <property type="protein sequence ID" value="KJM66462.1"/>
    <property type="molecule type" value="Genomic_DNA"/>
</dbReference>